<evidence type="ECO:0000313" key="7">
    <source>
        <dbReference type="EMBL" id="KNZ49199.1"/>
    </source>
</evidence>
<feature type="domain" description="TM7S3/TM198-like" evidence="6">
    <location>
        <begin position="25"/>
        <end position="119"/>
    </location>
</feature>
<comment type="subcellular location">
    <subcellularLocation>
        <location evidence="1">Membrane</location>
        <topology evidence="1">Multi-pass membrane protein</topology>
    </subcellularLocation>
</comment>
<proteinExistence type="predicted"/>
<dbReference type="STRING" id="27349.A0A0L6UKZ6"/>
<keyword evidence="3 5" id="KW-1133">Transmembrane helix</keyword>
<evidence type="ECO:0000313" key="8">
    <source>
        <dbReference type="Proteomes" id="UP000037035"/>
    </source>
</evidence>
<dbReference type="InterPro" id="IPR025256">
    <property type="entry name" value="TM7S3/TM198-like_dom"/>
</dbReference>
<sequence length="157" mass="17711">MFEEGLRTGGQGLCAEPVHSIAEEQFPGRVWWVVILIGSLLGFVVATVRRPTIPAALLAAAVVFGINCFTTAGLREFWPFILGFRALFLRLTHFPFTITIQAELGVMGGLFWMGASVQWRLLEVIRKKIDELKQLDTDRRMEEGAAVYRQSVPWMRT</sequence>
<keyword evidence="2 5" id="KW-0812">Transmembrane</keyword>
<accession>A0A0L6UKZ6</accession>
<comment type="caution">
    <text evidence="7">The sequence shown here is derived from an EMBL/GenBank/DDBJ whole genome shotgun (WGS) entry which is preliminary data.</text>
</comment>
<name>A0A0L6UKZ6_9BASI</name>
<keyword evidence="8" id="KW-1185">Reference proteome</keyword>
<feature type="transmembrane region" description="Helical" evidence="5">
    <location>
        <begin position="30"/>
        <end position="48"/>
    </location>
</feature>
<dbReference type="Pfam" id="PF13886">
    <property type="entry name" value="TM7S3_TM198"/>
    <property type="match status" value="1"/>
</dbReference>
<evidence type="ECO:0000256" key="3">
    <source>
        <dbReference type="ARBA" id="ARBA00022989"/>
    </source>
</evidence>
<dbReference type="VEuPathDB" id="FungiDB:VP01_515g15"/>
<evidence type="ECO:0000256" key="4">
    <source>
        <dbReference type="ARBA" id="ARBA00023136"/>
    </source>
</evidence>
<organism evidence="7 8">
    <name type="scientific">Puccinia sorghi</name>
    <dbReference type="NCBI Taxonomy" id="27349"/>
    <lineage>
        <taxon>Eukaryota</taxon>
        <taxon>Fungi</taxon>
        <taxon>Dikarya</taxon>
        <taxon>Basidiomycota</taxon>
        <taxon>Pucciniomycotina</taxon>
        <taxon>Pucciniomycetes</taxon>
        <taxon>Pucciniales</taxon>
        <taxon>Pucciniaceae</taxon>
        <taxon>Puccinia</taxon>
    </lineage>
</organism>
<keyword evidence="4 5" id="KW-0472">Membrane</keyword>
<dbReference type="EMBL" id="LAVV01010342">
    <property type="protein sequence ID" value="KNZ49199.1"/>
    <property type="molecule type" value="Genomic_DNA"/>
</dbReference>
<dbReference type="PANTHER" id="PTHR39469">
    <property type="entry name" value="CHROMOSOME 1, WHOLE GENOME SHOTGUN SEQUENCE"/>
    <property type="match status" value="1"/>
</dbReference>
<feature type="transmembrane region" description="Helical" evidence="5">
    <location>
        <begin position="55"/>
        <end position="74"/>
    </location>
</feature>
<dbReference type="AlphaFoldDB" id="A0A0L6UKZ6"/>
<feature type="transmembrane region" description="Helical" evidence="5">
    <location>
        <begin position="94"/>
        <end position="117"/>
    </location>
</feature>
<dbReference type="OrthoDB" id="102260at2759"/>
<evidence type="ECO:0000259" key="6">
    <source>
        <dbReference type="Pfam" id="PF13886"/>
    </source>
</evidence>
<protein>
    <recommendedName>
        <fullName evidence="6">TM7S3/TM198-like domain-containing protein</fullName>
    </recommendedName>
</protein>
<gene>
    <name evidence="7" type="ORF">VP01_515g15</name>
</gene>
<evidence type="ECO:0000256" key="5">
    <source>
        <dbReference type="SAM" id="Phobius"/>
    </source>
</evidence>
<evidence type="ECO:0000256" key="2">
    <source>
        <dbReference type="ARBA" id="ARBA00022692"/>
    </source>
</evidence>
<evidence type="ECO:0000256" key="1">
    <source>
        <dbReference type="ARBA" id="ARBA00004141"/>
    </source>
</evidence>
<dbReference type="GO" id="GO:0016020">
    <property type="term" value="C:membrane"/>
    <property type="evidence" value="ECO:0007669"/>
    <property type="project" value="UniProtKB-SubCell"/>
</dbReference>
<dbReference type="Proteomes" id="UP000037035">
    <property type="component" value="Unassembled WGS sequence"/>
</dbReference>
<reference evidence="7 8" key="1">
    <citation type="submission" date="2015-08" db="EMBL/GenBank/DDBJ databases">
        <title>Next Generation Sequencing and Analysis of the Genome of Puccinia sorghi L Schw, the Causal Agent of Maize Common Rust.</title>
        <authorList>
            <person name="Rochi L."/>
            <person name="Burguener G."/>
            <person name="Darino M."/>
            <person name="Turjanski A."/>
            <person name="Kreff E."/>
            <person name="Dieguez M.J."/>
            <person name="Sacco F."/>
        </authorList>
    </citation>
    <scope>NUCLEOTIDE SEQUENCE [LARGE SCALE GENOMIC DNA]</scope>
    <source>
        <strain evidence="7 8">RO10H11247</strain>
    </source>
</reference>
<dbReference type="PANTHER" id="PTHR39469:SF1">
    <property type="entry name" value="DUF4203 DOMAIN-CONTAINING PROTEIN"/>
    <property type="match status" value="1"/>
</dbReference>